<accession>A0A4Y2L133</accession>
<evidence type="ECO:0000313" key="1">
    <source>
        <dbReference type="EMBL" id="GBN08298.1"/>
    </source>
</evidence>
<organism evidence="1 2">
    <name type="scientific">Araneus ventricosus</name>
    <name type="common">Orbweaver spider</name>
    <name type="synonym">Epeira ventricosa</name>
    <dbReference type="NCBI Taxonomy" id="182803"/>
    <lineage>
        <taxon>Eukaryota</taxon>
        <taxon>Metazoa</taxon>
        <taxon>Ecdysozoa</taxon>
        <taxon>Arthropoda</taxon>
        <taxon>Chelicerata</taxon>
        <taxon>Arachnida</taxon>
        <taxon>Araneae</taxon>
        <taxon>Araneomorphae</taxon>
        <taxon>Entelegynae</taxon>
        <taxon>Araneoidea</taxon>
        <taxon>Araneidae</taxon>
        <taxon>Araneus</taxon>
    </lineage>
</organism>
<proteinExistence type="predicted"/>
<name>A0A4Y2L133_ARAVE</name>
<comment type="caution">
    <text evidence="1">The sequence shown here is derived from an EMBL/GenBank/DDBJ whole genome shotgun (WGS) entry which is preliminary data.</text>
</comment>
<dbReference type="AlphaFoldDB" id="A0A4Y2L133"/>
<reference evidence="1 2" key="1">
    <citation type="journal article" date="2019" name="Sci. Rep.">
        <title>Orb-weaving spider Araneus ventricosus genome elucidates the spidroin gene catalogue.</title>
        <authorList>
            <person name="Kono N."/>
            <person name="Nakamura H."/>
            <person name="Ohtoshi R."/>
            <person name="Moran D.A.P."/>
            <person name="Shinohara A."/>
            <person name="Yoshida Y."/>
            <person name="Fujiwara M."/>
            <person name="Mori M."/>
            <person name="Tomita M."/>
            <person name="Arakawa K."/>
        </authorList>
    </citation>
    <scope>NUCLEOTIDE SEQUENCE [LARGE SCALE GENOMIC DNA]</scope>
</reference>
<keyword evidence="2" id="KW-1185">Reference proteome</keyword>
<evidence type="ECO:0000313" key="2">
    <source>
        <dbReference type="Proteomes" id="UP000499080"/>
    </source>
</evidence>
<protein>
    <submittedName>
        <fullName evidence="1">Uncharacterized protein</fullName>
    </submittedName>
</protein>
<dbReference type="EMBL" id="BGPR01005250">
    <property type="protein sequence ID" value="GBN08298.1"/>
    <property type="molecule type" value="Genomic_DNA"/>
</dbReference>
<dbReference type="Proteomes" id="UP000499080">
    <property type="component" value="Unassembled WGS sequence"/>
</dbReference>
<sequence length="120" mass="14029">MPPKKRTSLGSIIQSGKKSRLLRLTESSLQTQQRLPHQRIRQANLRASEELYKLSSVYRNNALDKKTYGHLKRQFKLNSDYSNNAIDKTTYGHLENLYRLNSVYRKNALGMKTYGRLKNQ</sequence>
<gene>
    <name evidence="1" type="ORF">AVEN_133795_1</name>
</gene>